<dbReference type="CDD" id="cd14737">
    <property type="entry name" value="PAAR_1"/>
    <property type="match status" value="1"/>
</dbReference>
<evidence type="ECO:0000256" key="1">
    <source>
        <dbReference type="SAM" id="MobiDB-lite"/>
    </source>
</evidence>
<dbReference type="EMBL" id="QZDO01000100">
    <property type="protein sequence ID" value="RJL64795.1"/>
    <property type="molecule type" value="Genomic_DNA"/>
</dbReference>
<name>A0ABX9NIA7_9GAMM</name>
<dbReference type="Pfam" id="PF05488">
    <property type="entry name" value="PAAR_motif"/>
    <property type="match status" value="1"/>
</dbReference>
<dbReference type="Gene3D" id="2.60.200.60">
    <property type="match status" value="1"/>
</dbReference>
<organism evidence="2 3">
    <name type="scientific">Dickeya dianthicola</name>
    <dbReference type="NCBI Taxonomy" id="204039"/>
    <lineage>
        <taxon>Bacteria</taxon>
        <taxon>Pseudomonadati</taxon>
        <taxon>Pseudomonadota</taxon>
        <taxon>Gammaproteobacteria</taxon>
        <taxon>Enterobacterales</taxon>
        <taxon>Pectobacteriaceae</taxon>
        <taxon>Dickeya</taxon>
    </lineage>
</organism>
<feature type="region of interest" description="Disordered" evidence="1">
    <location>
        <begin position="1"/>
        <end position="22"/>
    </location>
</feature>
<dbReference type="Proteomes" id="UP000266633">
    <property type="component" value="Unassembled WGS sequence"/>
</dbReference>
<dbReference type="InterPro" id="IPR008727">
    <property type="entry name" value="PAAR_motif"/>
</dbReference>
<sequence>MSKNAAKVGDMGTDHEGFPPTAITSGSANVFIDGLPAARMSDPLDVHNKPDSPPHSRHIATGSSTVFVNGLALAITGSQVSCGGEIVGSGTVYVGDIPPVQSSLISLQGLFDEHFCLADQENHQPFEHLAYGMTTEQGQYEGMADGSGKTQRVHRLREEEITLDYVFQTRVGIR</sequence>
<proteinExistence type="predicted"/>
<evidence type="ECO:0000313" key="3">
    <source>
        <dbReference type="Proteomes" id="UP000266633"/>
    </source>
</evidence>
<reference evidence="2 3" key="1">
    <citation type="submission" date="2018-09" db="EMBL/GenBank/DDBJ databases">
        <title>Phylogenetic diversity of Pectobacterium and Dickeya strains causing blackleg disease of potato in Morocco.</title>
        <authorList>
            <person name="Oulghazi S."/>
            <person name="Moumni M."/>
            <person name="Faure D."/>
        </authorList>
    </citation>
    <scope>NUCLEOTIDE SEQUENCE [LARGE SCALE GENOMIC DNA]</scope>
    <source>
        <strain evidence="2 3">S4.16.03.LID</strain>
    </source>
</reference>
<dbReference type="NCBIfam" id="NF033420">
    <property type="entry name" value="T6SS_PAAR_dom"/>
    <property type="match status" value="1"/>
</dbReference>
<comment type="caution">
    <text evidence="2">The sequence shown here is derived from an EMBL/GenBank/DDBJ whole genome shotgun (WGS) entry which is preliminary data.</text>
</comment>
<protein>
    <submittedName>
        <fullName evidence="2">Type VI secretion system PAAR protein</fullName>
    </submittedName>
</protein>
<keyword evidence="3" id="KW-1185">Reference proteome</keyword>
<evidence type="ECO:0000313" key="2">
    <source>
        <dbReference type="EMBL" id="RJL64795.1"/>
    </source>
</evidence>
<gene>
    <name evidence="2" type="ORF">D5077_22060</name>
</gene>
<accession>A0ABX9NIA7</accession>